<dbReference type="PATRIC" id="fig|512763.3.peg.3417"/>
<organism evidence="1 2">
    <name type="scientific">Rufibacter tibetensis</name>
    <dbReference type="NCBI Taxonomy" id="512763"/>
    <lineage>
        <taxon>Bacteria</taxon>
        <taxon>Pseudomonadati</taxon>
        <taxon>Bacteroidota</taxon>
        <taxon>Cytophagia</taxon>
        <taxon>Cytophagales</taxon>
        <taxon>Hymenobacteraceae</taxon>
        <taxon>Rufibacter</taxon>
    </lineage>
</organism>
<evidence type="ECO:0000313" key="1">
    <source>
        <dbReference type="EMBL" id="ALJ00122.1"/>
    </source>
</evidence>
<evidence type="ECO:0000313" key="2">
    <source>
        <dbReference type="Proteomes" id="UP000061382"/>
    </source>
</evidence>
<dbReference type="OrthoDB" id="9864105at2"/>
<gene>
    <name evidence="1" type="ORF">DC20_15525</name>
</gene>
<dbReference type="RefSeq" id="WP_062544667.1">
    <property type="nucleotide sequence ID" value="NZ_CP012643.1"/>
</dbReference>
<reference evidence="1 2" key="1">
    <citation type="submission" date="2015-08" db="EMBL/GenBank/DDBJ databases">
        <title>Complete genome sequence of Rufibacter tibetensis strain 1351t, a radiation-resistant bacterium from tibet plateau.</title>
        <authorList>
            <person name="Dai J."/>
        </authorList>
    </citation>
    <scope>NUCLEOTIDE SEQUENCE [LARGE SCALE GENOMIC DNA]</scope>
    <source>
        <strain evidence="1 2">1351</strain>
    </source>
</reference>
<name>A0A0P0CXJ1_9BACT</name>
<dbReference type="Proteomes" id="UP000061382">
    <property type="component" value="Chromosome"/>
</dbReference>
<protein>
    <submittedName>
        <fullName evidence="1">Uncharacterized protein</fullName>
    </submittedName>
</protein>
<keyword evidence="2" id="KW-1185">Reference proteome</keyword>
<dbReference type="EMBL" id="CP012643">
    <property type="protein sequence ID" value="ALJ00122.1"/>
    <property type="molecule type" value="Genomic_DNA"/>
</dbReference>
<sequence length="123" mass="14197">MELEQSIDMLLEILLNFVQNAEQEKVIKSEINNLINQAYTELGHYEARFHDQPVLLHAQIGVLEAKILVLNKKYREAALTTRSVLSAFIQENHKLFEIAPKYLIFEDGSGFVRLPEHTFSTIK</sequence>
<accession>A0A0P0CXJ1</accession>
<dbReference type="KEGG" id="rti:DC20_15525"/>
<proteinExistence type="predicted"/>
<dbReference type="AlphaFoldDB" id="A0A0P0CXJ1"/>